<dbReference type="AlphaFoldDB" id="A0A0R3ML66"/>
<sequence>MTSISFGAAALPMHSTSSEGMKLTTALAQLQRADRSGPPEQKCETSSRTGRPSILRRISQMIRSSRLRRIATAAGAVELFG</sequence>
<feature type="region of interest" description="Disordered" evidence="1">
    <location>
        <begin position="1"/>
        <end position="53"/>
    </location>
</feature>
<comment type="caution">
    <text evidence="2">The sequence shown here is derived from an EMBL/GenBank/DDBJ whole genome shotgun (WGS) entry which is preliminary data.</text>
</comment>
<proteinExistence type="predicted"/>
<accession>A0A0R3ML66</accession>
<name>A0A0R3ML66_9BRAD</name>
<gene>
    <name evidence="2" type="ORF">CQ13_09435</name>
</gene>
<organism evidence="2 3">
    <name type="scientific">Bradyrhizobium retamae</name>
    <dbReference type="NCBI Taxonomy" id="1300035"/>
    <lineage>
        <taxon>Bacteria</taxon>
        <taxon>Pseudomonadati</taxon>
        <taxon>Pseudomonadota</taxon>
        <taxon>Alphaproteobacteria</taxon>
        <taxon>Hyphomicrobiales</taxon>
        <taxon>Nitrobacteraceae</taxon>
        <taxon>Bradyrhizobium</taxon>
    </lineage>
</organism>
<dbReference type="Proteomes" id="UP000052023">
    <property type="component" value="Unassembled WGS sequence"/>
</dbReference>
<reference evidence="2 3" key="1">
    <citation type="submission" date="2014-03" db="EMBL/GenBank/DDBJ databases">
        <title>Bradyrhizobium valentinum sp. nov., isolated from effective nodules of Lupinus mariae-josephae, a lupine endemic of basic-lime soils in Eastern Spain.</title>
        <authorList>
            <person name="Duran D."/>
            <person name="Rey L."/>
            <person name="Navarro A."/>
            <person name="Busquets A."/>
            <person name="Imperial J."/>
            <person name="Ruiz-Argueso T."/>
        </authorList>
    </citation>
    <scope>NUCLEOTIDE SEQUENCE [LARGE SCALE GENOMIC DNA]</scope>
    <source>
        <strain evidence="2 3">Ro19</strain>
    </source>
</reference>
<dbReference type="EMBL" id="LLYA01000192">
    <property type="protein sequence ID" value="KRR18677.1"/>
    <property type="molecule type" value="Genomic_DNA"/>
</dbReference>
<evidence type="ECO:0000313" key="3">
    <source>
        <dbReference type="Proteomes" id="UP000052023"/>
    </source>
</evidence>
<evidence type="ECO:0000313" key="2">
    <source>
        <dbReference type="EMBL" id="KRR18677.1"/>
    </source>
</evidence>
<protein>
    <submittedName>
        <fullName evidence="2">Uncharacterized protein</fullName>
    </submittedName>
</protein>
<feature type="compositionally biased region" description="Basic and acidic residues" evidence="1">
    <location>
        <begin position="32"/>
        <end position="45"/>
    </location>
</feature>
<evidence type="ECO:0000256" key="1">
    <source>
        <dbReference type="SAM" id="MobiDB-lite"/>
    </source>
</evidence>
<keyword evidence="3" id="KW-1185">Reference proteome</keyword>